<keyword evidence="1" id="KW-0175">Coiled coil</keyword>
<name>A0A914R2N3_PAREQ</name>
<keyword evidence="3" id="KW-1185">Reference proteome</keyword>
<dbReference type="Proteomes" id="UP000887564">
    <property type="component" value="Unplaced"/>
</dbReference>
<evidence type="ECO:0000313" key="3">
    <source>
        <dbReference type="Proteomes" id="UP000887564"/>
    </source>
</evidence>
<keyword evidence="2" id="KW-0472">Membrane</keyword>
<sequence>MLPTAHINRCGVVEEEMALNSEAAMGALRKKHNDAVAELSDQLDTIQKARAKFIQRIADLFLQAYVLIIIIGRVTHVSCYSCLHNVIVPLGELMLP</sequence>
<dbReference type="AlphaFoldDB" id="A0A914R2N3"/>
<dbReference type="WBParaSite" id="PEQ_0000050901-mRNA-1">
    <property type="protein sequence ID" value="PEQ_0000050901-mRNA-1"/>
    <property type="gene ID" value="PEQ_0000050901"/>
</dbReference>
<reference evidence="4" key="1">
    <citation type="submission" date="2022-11" db="UniProtKB">
        <authorList>
            <consortium name="WormBaseParasite"/>
        </authorList>
    </citation>
    <scope>IDENTIFICATION</scope>
</reference>
<keyword evidence="2" id="KW-1133">Transmembrane helix</keyword>
<accession>A0A914R2N3</accession>
<evidence type="ECO:0000256" key="1">
    <source>
        <dbReference type="SAM" id="Coils"/>
    </source>
</evidence>
<feature type="transmembrane region" description="Helical" evidence="2">
    <location>
        <begin position="57"/>
        <end position="75"/>
    </location>
</feature>
<protein>
    <submittedName>
        <fullName evidence="4">Uncharacterized protein</fullName>
    </submittedName>
</protein>
<evidence type="ECO:0000313" key="4">
    <source>
        <dbReference type="WBParaSite" id="PEQ_0000050901-mRNA-1"/>
    </source>
</evidence>
<proteinExistence type="predicted"/>
<keyword evidence="2" id="KW-0812">Transmembrane</keyword>
<organism evidence="3 4">
    <name type="scientific">Parascaris equorum</name>
    <name type="common">Equine roundworm</name>
    <dbReference type="NCBI Taxonomy" id="6256"/>
    <lineage>
        <taxon>Eukaryota</taxon>
        <taxon>Metazoa</taxon>
        <taxon>Ecdysozoa</taxon>
        <taxon>Nematoda</taxon>
        <taxon>Chromadorea</taxon>
        <taxon>Rhabditida</taxon>
        <taxon>Spirurina</taxon>
        <taxon>Ascaridomorpha</taxon>
        <taxon>Ascaridoidea</taxon>
        <taxon>Ascarididae</taxon>
        <taxon>Parascaris</taxon>
    </lineage>
</organism>
<evidence type="ECO:0000256" key="2">
    <source>
        <dbReference type="SAM" id="Phobius"/>
    </source>
</evidence>
<feature type="coiled-coil region" evidence="1">
    <location>
        <begin position="29"/>
        <end position="56"/>
    </location>
</feature>